<protein>
    <recommendedName>
        <fullName evidence="3">Restriction endonuclease</fullName>
    </recommendedName>
</protein>
<evidence type="ECO:0000313" key="2">
    <source>
        <dbReference type="Proteomes" id="UP001209535"/>
    </source>
</evidence>
<comment type="caution">
    <text evidence="1">The sequence shown here is derived from an EMBL/GenBank/DDBJ whole genome shotgun (WGS) entry which is preliminary data.</text>
</comment>
<keyword evidence="2" id="KW-1185">Reference proteome</keyword>
<accession>A0ABT2X1L0</accession>
<dbReference type="RefSeq" id="WP_263334675.1">
    <property type="nucleotide sequence ID" value="NZ_JAOVQO010000006.1"/>
</dbReference>
<evidence type="ECO:0008006" key="3">
    <source>
        <dbReference type="Google" id="ProtNLM"/>
    </source>
</evidence>
<name>A0ABT2X1L0_9RHOB</name>
<evidence type="ECO:0000313" key="1">
    <source>
        <dbReference type="EMBL" id="MCU9847829.1"/>
    </source>
</evidence>
<gene>
    <name evidence="1" type="ORF">OEZ60_07400</name>
</gene>
<sequence length="152" mass="17414">MKFNFSDNYEFEAFVRKIATECWGATGYNGAVVIDDKERDGVLENEQHIYCLEITTAKNAKHTADSCKKLESLVRKLRGLHPDKGVTGWYITRFEPTGDQGAVLAQYKSIINHRTYDAFYASMIDAKEYLIEREKNLLEAFAVRKMADSMLN</sequence>
<organism evidence="1 2">
    <name type="scientific">Albidovulum salinarum</name>
    <dbReference type="NCBI Taxonomy" id="2984153"/>
    <lineage>
        <taxon>Bacteria</taxon>
        <taxon>Pseudomonadati</taxon>
        <taxon>Pseudomonadota</taxon>
        <taxon>Alphaproteobacteria</taxon>
        <taxon>Rhodobacterales</taxon>
        <taxon>Paracoccaceae</taxon>
        <taxon>Albidovulum</taxon>
    </lineage>
</organism>
<reference evidence="1 2" key="1">
    <citation type="submission" date="2022-10" db="EMBL/GenBank/DDBJ databases">
        <title>Defluviimonas sp. nov., isolated from ocean surface sediments.</title>
        <authorList>
            <person name="He W."/>
            <person name="Wang L."/>
            <person name="Zhang D.-F."/>
        </authorList>
    </citation>
    <scope>NUCLEOTIDE SEQUENCE [LARGE SCALE GENOMIC DNA]</scope>
    <source>
        <strain evidence="1 2">WL0024</strain>
    </source>
</reference>
<dbReference type="EMBL" id="JAOVQO010000006">
    <property type="protein sequence ID" value="MCU9847829.1"/>
    <property type="molecule type" value="Genomic_DNA"/>
</dbReference>
<proteinExistence type="predicted"/>
<dbReference type="Proteomes" id="UP001209535">
    <property type="component" value="Unassembled WGS sequence"/>
</dbReference>